<accession>A0A7Z9A454</accession>
<dbReference type="InterPro" id="IPR005662">
    <property type="entry name" value="GTPase_Era-like"/>
</dbReference>
<feature type="transmembrane region" description="Helical" evidence="1">
    <location>
        <begin position="543"/>
        <end position="563"/>
    </location>
</feature>
<dbReference type="SUPFAM" id="SSF52540">
    <property type="entry name" value="P-loop containing nucleoside triphosphate hydrolases"/>
    <property type="match status" value="1"/>
</dbReference>
<evidence type="ECO:0000313" key="3">
    <source>
        <dbReference type="EMBL" id="VEI23275.1"/>
    </source>
</evidence>
<sequence>MSDELVPSSTTMARQRGGTLTERADSLNAALEAGRGRIETTLIERSATTISRARERLSLSAEHTIVGFFGATGSGKSSLFNAVAGQKIARAAHTRPTTVAAQAAVWGREGSEEVLDWLGVSERVYPLEDPAEAPITPETLVPETPSAALNETRVPAPGLWNRIRTMVGKGQTHTRSGGLILLDLPDFDSVRRDNRELVERMVGYVDVLVWVVDPQKYADAVLHHEFIEPLAAHGGTMLCVLNQSDLLDAHDLPQVLDSLRQLLIQDGISHHLLAEPIAVSARTGAGLDSLKSLLGQVAAAKSAALQRVTADLDAIHGELSDRDGGPVEASISEESVDTLTASCFTASGAGTVLDAAVSSYKRRAGARTGWIATRWVAKFRPDPLKRLHLGYADGSDTRQDTAVDELFDAEPGQPSAAPAHLVASSLPPLSPAQRASVANSVRAFGAETAHGIEEPWNSSIRNAALEHEQQLPAAFERAIAGVDYRTNRRQWWWALLNSVQWVALLSALAGVLWLTGMAAAAYFQVPLPPPPTPDGSPVPVPTLLLLLGVLLGIVAAGAGRALTAMGARIYRQRIQRALTRGLEAALNEQVVHPVENEIMRLETYRNHLR</sequence>
<dbReference type="GO" id="GO:0005829">
    <property type="term" value="C:cytosol"/>
    <property type="evidence" value="ECO:0007669"/>
    <property type="project" value="TreeGrafter"/>
</dbReference>
<dbReference type="InterPro" id="IPR027417">
    <property type="entry name" value="P-loop_NTPase"/>
</dbReference>
<dbReference type="RefSeq" id="WP_126500167.1">
    <property type="nucleotide sequence ID" value="NZ_LR134479.1"/>
</dbReference>
<feature type="domain" description="G" evidence="2">
    <location>
        <begin position="66"/>
        <end position="217"/>
    </location>
</feature>
<dbReference type="EMBL" id="LR134479">
    <property type="protein sequence ID" value="VEI23275.1"/>
    <property type="molecule type" value="Genomic_DNA"/>
</dbReference>
<gene>
    <name evidence="3" type="ORF">NCTC10207_01375</name>
</gene>
<dbReference type="PANTHER" id="PTHR42698:SF1">
    <property type="entry name" value="GTPASE ERA, MITOCHONDRIAL"/>
    <property type="match status" value="1"/>
</dbReference>
<keyword evidence="1" id="KW-1133">Transmembrane helix</keyword>
<evidence type="ECO:0000256" key="1">
    <source>
        <dbReference type="SAM" id="Phobius"/>
    </source>
</evidence>
<evidence type="ECO:0000313" key="4">
    <source>
        <dbReference type="Proteomes" id="UP000282386"/>
    </source>
</evidence>
<evidence type="ECO:0000259" key="2">
    <source>
        <dbReference type="Pfam" id="PF01926"/>
    </source>
</evidence>
<proteinExistence type="predicted"/>
<organism evidence="3 4">
    <name type="scientific">Rothia aeria</name>
    <dbReference type="NCBI Taxonomy" id="172042"/>
    <lineage>
        <taxon>Bacteria</taxon>
        <taxon>Bacillati</taxon>
        <taxon>Actinomycetota</taxon>
        <taxon>Actinomycetes</taxon>
        <taxon>Micrococcales</taxon>
        <taxon>Micrococcaceae</taxon>
        <taxon>Rothia</taxon>
    </lineage>
</organism>
<dbReference type="GO" id="GO:0005525">
    <property type="term" value="F:GTP binding"/>
    <property type="evidence" value="ECO:0007669"/>
    <property type="project" value="InterPro"/>
</dbReference>
<name>A0A7Z9A454_9MICC</name>
<dbReference type="GO" id="GO:0019843">
    <property type="term" value="F:rRNA binding"/>
    <property type="evidence" value="ECO:0007669"/>
    <property type="project" value="TreeGrafter"/>
</dbReference>
<dbReference type="Proteomes" id="UP000282386">
    <property type="component" value="Chromosome"/>
</dbReference>
<keyword evidence="1" id="KW-0812">Transmembrane</keyword>
<reference evidence="3 4" key="1">
    <citation type="submission" date="2018-12" db="EMBL/GenBank/DDBJ databases">
        <authorList>
            <consortium name="Pathogen Informatics"/>
        </authorList>
    </citation>
    <scope>NUCLEOTIDE SEQUENCE [LARGE SCALE GENOMIC DNA]</scope>
    <source>
        <strain evidence="3 4">NCTC10207</strain>
    </source>
</reference>
<dbReference type="Pfam" id="PF01926">
    <property type="entry name" value="MMR_HSR1"/>
    <property type="match status" value="1"/>
</dbReference>
<protein>
    <submittedName>
        <fullName evidence="3">GTPase Era</fullName>
    </submittedName>
</protein>
<feature type="transmembrane region" description="Helical" evidence="1">
    <location>
        <begin position="494"/>
        <end position="523"/>
    </location>
</feature>
<dbReference type="GO" id="GO:0000028">
    <property type="term" value="P:ribosomal small subunit assembly"/>
    <property type="evidence" value="ECO:0007669"/>
    <property type="project" value="TreeGrafter"/>
</dbReference>
<dbReference type="AlphaFoldDB" id="A0A7Z9A454"/>
<dbReference type="PANTHER" id="PTHR42698">
    <property type="entry name" value="GTPASE ERA"/>
    <property type="match status" value="1"/>
</dbReference>
<dbReference type="InterPro" id="IPR006073">
    <property type="entry name" value="GTP-bd"/>
</dbReference>
<keyword evidence="1" id="KW-0472">Membrane</keyword>
<dbReference type="GO" id="GO:0043024">
    <property type="term" value="F:ribosomal small subunit binding"/>
    <property type="evidence" value="ECO:0007669"/>
    <property type="project" value="TreeGrafter"/>
</dbReference>
<dbReference type="Gene3D" id="3.40.50.300">
    <property type="entry name" value="P-loop containing nucleotide triphosphate hydrolases"/>
    <property type="match status" value="1"/>
</dbReference>